<dbReference type="InterPro" id="IPR007742">
    <property type="entry name" value="NosD_dom"/>
</dbReference>
<keyword evidence="1" id="KW-1133">Transmembrane helix</keyword>
<dbReference type="Proteomes" id="UP000071859">
    <property type="component" value="Unassembled WGS sequence"/>
</dbReference>
<dbReference type="Gene3D" id="2.160.20.10">
    <property type="entry name" value="Single-stranded right-handed beta-helix, Pectin lyase-like"/>
    <property type="match status" value="2"/>
</dbReference>
<evidence type="ECO:0000259" key="3">
    <source>
        <dbReference type="Pfam" id="PF05048"/>
    </source>
</evidence>
<comment type="caution">
    <text evidence="4">The sequence shown here is derived from an EMBL/GenBank/DDBJ whole genome shotgun (WGS) entry which is preliminary data.</text>
</comment>
<dbReference type="SMART" id="SM00710">
    <property type="entry name" value="PbH1"/>
    <property type="match status" value="3"/>
</dbReference>
<proteinExistence type="predicted"/>
<keyword evidence="5" id="KW-1185">Reference proteome</keyword>
<reference evidence="4" key="1">
    <citation type="submission" date="2016-01" db="EMBL/GenBank/DDBJ databases">
        <authorList>
            <person name="Peeters C."/>
        </authorList>
    </citation>
    <scope>NUCLEOTIDE SEQUENCE</scope>
    <source>
        <strain evidence="4">LMG 29321</strain>
    </source>
</reference>
<keyword evidence="1" id="KW-0472">Membrane</keyword>
<feature type="signal peptide" evidence="2">
    <location>
        <begin position="1"/>
        <end position="17"/>
    </location>
</feature>
<dbReference type="Pfam" id="PF05048">
    <property type="entry name" value="NosD"/>
    <property type="match status" value="1"/>
</dbReference>
<keyword evidence="2" id="KW-0732">Signal</keyword>
<feature type="chain" id="PRO_5007620236" description="Periplasmic copper-binding protein NosD beta helix domain-containing protein" evidence="2">
    <location>
        <begin position="18"/>
        <end position="867"/>
    </location>
</feature>
<evidence type="ECO:0000313" key="4">
    <source>
        <dbReference type="EMBL" id="SAK53687.1"/>
    </source>
</evidence>
<name>A0A158A9B6_9BURK</name>
<evidence type="ECO:0000256" key="1">
    <source>
        <dbReference type="SAM" id="Phobius"/>
    </source>
</evidence>
<dbReference type="AlphaFoldDB" id="A0A158A9B6"/>
<keyword evidence="1" id="KW-0812">Transmembrane</keyword>
<protein>
    <recommendedName>
        <fullName evidence="3">Periplasmic copper-binding protein NosD beta helix domain-containing protein</fullName>
    </recommendedName>
</protein>
<evidence type="ECO:0000256" key="2">
    <source>
        <dbReference type="SAM" id="SignalP"/>
    </source>
</evidence>
<gene>
    <name evidence="4" type="ORF">AWB78_01350</name>
</gene>
<accession>A0A158A9B6</accession>
<evidence type="ECO:0000313" key="5">
    <source>
        <dbReference type="Proteomes" id="UP000071859"/>
    </source>
</evidence>
<dbReference type="RefSeq" id="WP_062603374.1">
    <property type="nucleotide sequence ID" value="NZ_FCOX02000004.1"/>
</dbReference>
<dbReference type="OrthoDB" id="9101869at2"/>
<dbReference type="InterPro" id="IPR006626">
    <property type="entry name" value="PbH1"/>
</dbReference>
<sequence>MKKFLLAVLFAPLAALAQTYPSPTFQNLTVLGTSTVPYSLTFNNPSATTVAGKLNQIVNFTDFAPHCDGSTADNTAWSNAISTIGSTPTTLIVSCPSKISAGLTFAPNTQLDFQGNGKIVGTSGSEVVQVQQQILAGRTQIFSNLTPQADVGMTVYPEWFGGSISASDSSSGFNSAYSFLQNVGGIVSAAAGTYTWQHTVNVKANIALIGAGQGATNINVTGTNVNGINVAGSLGTPLALPSLSKFSITSATPGTSNIGINLSYTALATLSEIQVNNFFVGIDMECATNTLFDHMGTTYTSSVNGFIGWDIYGNGCTGGNASSVWRDTYVQGSGAYSGPTGQIGYHAHGNYVSDLYFDNAQTAETNYGYYFDYSTATAGGYADVIIHNPVVDGFTTQAIFANAIPAQQMLTILGGWLNPVSMLAETDGIYCNNCVGSLQASNVQIGGEANYAYAVGVRLINTTNAKISGSAFNDNKYAIQETGSSRNVYTGNSVYNTSAHSGSAAISVTGSSGSIVSNNTIDGYNTYGILVDATSSSVSTLNNTINSANIGTPIQNSGSSPIGSGWTGTGAGVLATSPSISSPTITGSLTATGLVTTSDLATQAANTVLANVTGSTASPTAFSMPSCSGSTLSALQWTSGTGFTCATPSSTGSGSVVLATSPTLTTPNLGTPSAVTLTNGSGLPISSGVSGLGTGVATALGSAVTGSGGPVLATSPTITTPTITGVTSGSCASSGNVGQCVSSNIPNGSAVSLSSGTASNVTSISLTAGNWIAAGNVCFSPAGSTTSNYALAALNTVSAPALPTTPNGGAEHNQSAAIVASNGSYCLPTGTALYTVSGSTTLYLVAFSNFSVSTMTAYGYIFAMRFN</sequence>
<dbReference type="InterPro" id="IPR011050">
    <property type="entry name" value="Pectin_lyase_fold/virulence"/>
</dbReference>
<dbReference type="InterPro" id="IPR012334">
    <property type="entry name" value="Pectin_lyas_fold"/>
</dbReference>
<dbReference type="SUPFAM" id="SSF51126">
    <property type="entry name" value="Pectin lyase-like"/>
    <property type="match status" value="2"/>
</dbReference>
<feature type="transmembrane region" description="Helical" evidence="1">
    <location>
        <begin position="842"/>
        <end position="863"/>
    </location>
</feature>
<organism evidence="4 5">
    <name type="scientific">Caballeronia calidae</name>
    <dbReference type="NCBI Taxonomy" id="1777139"/>
    <lineage>
        <taxon>Bacteria</taxon>
        <taxon>Pseudomonadati</taxon>
        <taxon>Pseudomonadota</taxon>
        <taxon>Betaproteobacteria</taxon>
        <taxon>Burkholderiales</taxon>
        <taxon>Burkholderiaceae</taxon>
        <taxon>Caballeronia</taxon>
    </lineage>
</organism>
<dbReference type="EMBL" id="FCOX02000004">
    <property type="protein sequence ID" value="SAK53687.1"/>
    <property type="molecule type" value="Genomic_DNA"/>
</dbReference>
<feature type="domain" description="Periplasmic copper-binding protein NosD beta helix" evidence="3">
    <location>
        <begin position="427"/>
        <end position="558"/>
    </location>
</feature>